<dbReference type="SMART" id="SM00343">
    <property type="entry name" value="ZnF_C2HC"/>
    <property type="match status" value="2"/>
</dbReference>
<keyword evidence="1" id="KW-0479">Metal-binding</keyword>
<dbReference type="SUPFAM" id="SSF57756">
    <property type="entry name" value="Retrovirus zinc finger-like domains"/>
    <property type="match status" value="1"/>
</dbReference>
<dbReference type="InterPro" id="IPR036875">
    <property type="entry name" value="Znf_CCHC_sf"/>
</dbReference>
<comment type="caution">
    <text evidence="4">The sequence shown here is derived from an EMBL/GenBank/DDBJ whole genome shotgun (WGS) entry which is preliminary data.</text>
</comment>
<dbReference type="GO" id="GO:0003964">
    <property type="term" value="F:RNA-directed DNA polymerase activity"/>
    <property type="evidence" value="ECO:0007669"/>
    <property type="project" value="UniProtKB-KW"/>
</dbReference>
<keyword evidence="4" id="KW-0808">Transferase</keyword>
<dbReference type="AlphaFoldDB" id="A0A2U1MSI5"/>
<dbReference type="Pfam" id="PF08284">
    <property type="entry name" value="RVP_2"/>
    <property type="match status" value="1"/>
</dbReference>
<feature type="compositionally biased region" description="Basic and acidic residues" evidence="2">
    <location>
        <begin position="1"/>
        <end position="14"/>
    </location>
</feature>
<dbReference type="GO" id="GO:0008270">
    <property type="term" value="F:zinc ion binding"/>
    <property type="evidence" value="ECO:0007669"/>
    <property type="project" value="UniProtKB-KW"/>
</dbReference>
<reference evidence="4 5" key="1">
    <citation type="journal article" date="2018" name="Mol. Plant">
        <title>The genome of Artemisia annua provides insight into the evolution of Asteraceae family and artemisinin biosynthesis.</title>
        <authorList>
            <person name="Shen Q."/>
            <person name="Zhang L."/>
            <person name="Liao Z."/>
            <person name="Wang S."/>
            <person name="Yan T."/>
            <person name="Shi P."/>
            <person name="Liu M."/>
            <person name="Fu X."/>
            <person name="Pan Q."/>
            <person name="Wang Y."/>
            <person name="Lv Z."/>
            <person name="Lu X."/>
            <person name="Zhang F."/>
            <person name="Jiang W."/>
            <person name="Ma Y."/>
            <person name="Chen M."/>
            <person name="Hao X."/>
            <person name="Li L."/>
            <person name="Tang Y."/>
            <person name="Lv G."/>
            <person name="Zhou Y."/>
            <person name="Sun X."/>
            <person name="Brodelius P.E."/>
            <person name="Rose J.K.C."/>
            <person name="Tang K."/>
        </authorList>
    </citation>
    <scope>NUCLEOTIDE SEQUENCE [LARGE SCALE GENOMIC DNA]</scope>
    <source>
        <strain evidence="5">cv. Huhao1</strain>
        <tissue evidence="4">Leaf</tissue>
    </source>
</reference>
<dbReference type="Proteomes" id="UP000245207">
    <property type="component" value="Unassembled WGS sequence"/>
</dbReference>
<keyword evidence="5" id="KW-1185">Reference proteome</keyword>
<dbReference type="Gene3D" id="4.10.60.10">
    <property type="entry name" value="Zinc finger, CCHC-type"/>
    <property type="match status" value="1"/>
</dbReference>
<feature type="region of interest" description="Disordered" evidence="2">
    <location>
        <begin position="1"/>
        <end position="28"/>
    </location>
</feature>
<keyword evidence="4" id="KW-0695">RNA-directed DNA polymerase</keyword>
<feature type="domain" description="CCHC-type" evidence="3">
    <location>
        <begin position="58"/>
        <end position="73"/>
    </location>
</feature>
<evidence type="ECO:0000256" key="1">
    <source>
        <dbReference type="PROSITE-ProRule" id="PRU00047"/>
    </source>
</evidence>
<feature type="domain" description="CCHC-type" evidence="3">
    <location>
        <begin position="78"/>
        <end position="93"/>
    </location>
</feature>
<keyword evidence="1" id="KW-0862">Zinc</keyword>
<dbReference type="EMBL" id="PKPP01004467">
    <property type="protein sequence ID" value="PWA64231.1"/>
    <property type="molecule type" value="Genomic_DNA"/>
</dbReference>
<evidence type="ECO:0000313" key="5">
    <source>
        <dbReference type="Proteomes" id="UP000245207"/>
    </source>
</evidence>
<sequence length="157" mass="17567">MKGKEKKELKRKQEQSTPFGKRGKFDFTRRDITGKLPPRCNRCGKNHMGECKSGMKGCFKCGDPSHISKNCTKPLVICYGCNEEGHKLSECPKINPRQVKPSNLVKEEKAVVPKPKARVYQMGVEEAKSSSDVITGIILVKSKPARVLYDSGANRDR</sequence>
<dbReference type="Pfam" id="PF00098">
    <property type="entry name" value="zf-CCHC"/>
    <property type="match status" value="2"/>
</dbReference>
<accession>A0A2U1MSI5</accession>
<keyword evidence="4" id="KW-0548">Nucleotidyltransferase</keyword>
<dbReference type="GO" id="GO:0003676">
    <property type="term" value="F:nucleic acid binding"/>
    <property type="evidence" value="ECO:0007669"/>
    <property type="project" value="InterPro"/>
</dbReference>
<name>A0A2U1MSI5_ARTAN</name>
<dbReference type="InterPro" id="IPR001878">
    <property type="entry name" value="Znf_CCHC"/>
</dbReference>
<evidence type="ECO:0000313" key="4">
    <source>
        <dbReference type="EMBL" id="PWA64231.1"/>
    </source>
</evidence>
<evidence type="ECO:0000259" key="3">
    <source>
        <dbReference type="PROSITE" id="PS50158"/>
    </source>
</evidence>
<evidence type="ECO:0000256" key="2">
    <source>
        <dbReference type="SAM" id="MobiDB-lite"/>
    </source>
</evidence>
<protein>
    <submittedName>
        <fullName evidence="4">Reverse transcriptase domain-containing protein</fullName>
    </submittedName>
</protein>
<keyword evidence="1" id="KW-0863">Zinc-finger</keyword>
<organism evidence="4 5">
    <name type="scientific">Artemisia annua</name>
    <name type="common">Sweet wormwood</name>
    <dbReference type="NCBI Taxonomy" id="35608"/>
    <lineage>
        <taxon>Eukaryota</taxon>
        <taxon>Viridiplantae</taxon>
        <taxon>Streptophyta</taxon>
        <taxon>Embryophyta</taxon>
        <taxon>Tracheophyta</taxon>
        <taxon>Spermatophyta</taxon>
        <taxon>Magnoliopsida</taxon>
        <taxon>eudicotyledons</taxon>
        <taxon>Gunneridae</taxon>
        <taxon>Pentapetalae</taxon>
        <taxon>asterids</taxon>
        <taxon>campanulids</taxon>
        <taxon>Asterales</taxon>
        <taxon>Asteraceae</taxon>
        <taxon>Asteroideae</taxon>
        <taxon>Anthemideae</taxon>
        <taxon>Artemisiinae</taxon>
        <taxon>Artemisia</taxon>
    </lineage>
</organism>
<proteinExistence type="predicted"/>
<dbReference type="OrthoDB" id="1751327at2759"/>
<dbReference type="PROSITE" id="PS50158">
    <property type="entry name" value="ZF_CCHC"/>
    <property type="match status" value="2"/>
</dbReference>
<dbReference type="STRING" id="35608.A0A2U1MSI5"/>
<gene>
    <name evidence="4" type="ORF">CTI12_AA346840</name>
</gene>